<feature type="domain" description="Hint" evidence="7">
    <location>
        <begin position="414"/>
        <end position="516"/>
    </location>
</feature>
<dbReference type="CDD" id="cd00081">
    <property type="entry name" value="Hint"/>
    <property type="match status" value="1"/>
</dbReference>
<evidence type="ECO:0000256" key="3">
    <source>
        <dbReference type="ARBA" id="ARBA00022729"/>
    </source>
</evidence>
<keyword evidence="2" id="KW-0217">Developmental protein</keyword>
<dbReference type="InterPro" id="IPR001657">
    <property type="entry name" value="Hedgehog"/>
</dbReference>
<dbReference type="Proteomes" id="UP000025227">
    <property type="component" value="Unplaced"/>
</dbReference>
<dbReference type="SMART" id="SM00305">
    <property type="entry name" value="HintC"/>
    <property type="match status" value="1"/>
</dbReference>
<dbReference type="InterPro" id="IPR006141">
    <property type="entry name" value="Intein_N"/>
</dbReference>
<evidence type="ECO:0000256" key="4">
    <source>
        <dbReference type="SAM" id="MobiDB-lite"/>
    </source>
</evidence>
<dbReference type="GO" id="GO:0016540">
    <property type="term" value="P:protein autoprocessing"/>
    <property type="evidence" value="ECO:0007669"/>
    <property type="project" value="InterPro"/>
</dbReference>
<dbReference type="OMA" id="YFETLQC"/>
<dbReference type="InterPro" id="IPR052140">
    <property type="entry name" value="Dev_Signal_Hedgehog-like"/>
</dbReference>
<feature type="region of interest" description="Disordered" evidence="4">
    <location>
        <begin position="181"/>
        <end position="232"/>
    </location>
</feature>
<dbReference type="GO" id="GO:0007267">
    <property type="term" value="P:cell-cell signaling"/>
    <property type="evidence" value="ECO:0007669"/>
    <property type="project" value="InterPro"/>
</dbReference>
<organism evidence="8 9">
    <name type="scientific">Haemonchus contortus</name>
    <name type="common">Barber pole worm</name>
    <dbReference type="NCBI Taxonomy" id="6289"/>
    <lineage>
        <taxon>Eukaryota</taxon>
        <taxon>Metazoa</taxon>
        <taxon>Ecdysozoa</taxon>
        <taxon>Nematoda</taxon>
        <taxon>Chromadorea</taxon>
        <taxon>Rhabditida</taxon>
        <taxon>Rhabditina</taxon>
        <taxon>Rhabditomorpha</taxon>
        <taxon>Strongyloidea</taxon>
        <taxon>Trichostrongylidae</taxon>
        <taxon>Haemonchus</taxon>
    </lineage>
</organism>
<dbReference type="PANTHER" id="PTHR46706:SF12">
    <property type="entry name" value="PROTEIN QUA-1-RELATED"/>
    <property type="match status" value="1"/>
</dbReference>
<dbReference type="WBParaSite" id="HCON_00187960-00001">
    <property type="protein sequence ID" value="HCON_00187960-00001"/>
    <property type="gene ID" value="HCON_00187960"/>
</dbReference>
<dbReference type="GO" id="GO:0016539">
    <property type="term" value="P:intein-mediated protein splicing"/>
    <property type="evidence" value="ECO:0007669"/>
    <property type="project" value="InterPro"/>
</dbReference>
<evidence type="ECO:0000256" key="5">
    <source>
        <dbReference type="SAM" id="SignalP"/>
    </source>
</evidence>
<feature type="domain" description="Hint" evidence="6">
    <location>
        <begin position="518"/>
        <end position="562"/>
    </location>
</feature>
<feature type="signal peptide" evidence="5">
    <location>
        <begin position="1"/>
        <end position="15"/>
    </location>
</feature>
<accession>A0A7I5EEW2</accession>
<keyword evidence="3 5" id="KW-0732">Signal</keyword>
<dbReference type="GO" id="GO:0048731">
    <property type="term" value="P:system development"/>
    <property type="evidence" value="ECO:0007669"/>
    <property type="project" value="UniProtKB-ARBA"/>
</dbReference>
<dbReference type="InterPro" id="IPR003586">
    <property type="entry name" value="Hint_dom_C"/>
</dbReference>
<evidence type="ECO:0000259" key="6">
    <source>
        <dbReference type="SMART" id="SM00305"/>
    </source>
</evidence>
<feature type="chain" id="PRO_5029750737" evidence="5">
    <location>
        <begin position="16"/>
        <end position="614"/>
    </location>
</feature>
<dbReference type="AlphaFoldDB" id="A0A7I5EEW2"/>
<reference evidence="9" key="1">
    <citation type="submission" date="2020-12" db="UniProtKB">
        <authorList>
            <consortium name="WormBaseParasite"/>
        </authorList>
    </citation>
    <scope>IDENTIFICATION</scope>
    <source>
        <strain evidence="9">MHco3</strain>
    </source>
</reference>
<protein>
    <submittedName>
        <fullName evidence="9">Warthog protein 6</fullName>
    </submittedName>
</protein>
<dbReference type="PRINTS" id="PR00632">
    <property type="entry name" value="SONICHHOG"/>
</dbReference>
<evidence type="ECO:0000259" key="7">
    <source>
        <dbReference type="SMART" id="SM00306"/>
    </source>
</evidence>
<dbReference type="PROSITE" id="PS50817">
    <property type="entry name" value="INTEIN_N_TER"/>
    <property type="match status" value="1"/>
</dbReference>
<evidence type="ECO:0000256" key="2">
    <source>
        <dbReference type="ARBA" id="ARBA00022473"/>
    </source>
</evidence>
<comment type="subcellular location">
    <subcellularLocation>
        <location evidence="1">Secreted</location>
        <location evidence="1">Extracellular space</location>
    </subcellularLocation>
</comment>
<dbReference type="PANTHER" id="PTHR46706">
    <property type="entry name" value="PROTEIN QUA-1-RELATED"/>
    <property type="match status" value="1"/>
</dbReference>
<evidence type="ECO:0000313" key="8">
    <source>
        <dbReference type="Proteomes" id="UP000025227"/>
    </source>
</evidence>
<dbReference type="Gene3D" id="2.170.16.10">
    <property type="entry name" value="Hedgehog/Intein (Hint) domain"/>
    <property type="match status" value="1"/>
</dbReference>
<dbReference type="InterPro" id="IPR003587">
    <property type="entry name" value="Hint_dom_N"/>
</dbReference>
<dbReference type="InterPro" id="IPR036844">
    <property type="entry name" value="Hint_dom_sf"/>
</dbReference>
<dbReference type="SMART" id="SM00306">
    <property type="entry name" value="HintN"/>
    <property type="match status" value="1"/>
</dbReference>
<proteinExistence type="predicted"/>
<dbReference type="SUPFAM" id="SSF51294">
    <property type="entry name" value="Hedgehog/intein (Hint) domain"/>
    <property type="match status" value="1"/>
</dbReference>
<dbReference type="Pfam" id="PF01079">
    <property type="entry name" value="Hint"/>
    <property type="match status" value="1"/>
</dbReference>
<dbReference type="OrthoDB" id="5212at2759"/>
<sequence length="614" mass="69506">MIFLLLGTITQIVLSKEHVVHDGGYCGTHAMPYRVSVNDQGRLKLSCNSLPSCIDLEQNYQSSRNQSSKEEDDTAVKCDPFKETVCSGELEWTAGLMEVTNGSRTILKAACCSYHGMKYSRLMKTIFLGHDDRFDGGLVQMQDNKLAFDVIKEIRKTMNRDHKMQYIVTVHRIVCGNATASQGVPSRGISRNKRRLNNEKREQENNDDMTENENRYRGSYGLPGRRRHPYRRRPSARTYDDEYYDYEYEVYVPRQMLSRRRSKGNRLWPFARAYADGGIFDPNDLGSSQVLEPDLTIVDSNSRSTLLTQLPPSPLPVSSNTLADPLPSAVSAYQQPQPLPQYVPAYREPPSYASGPSYPVAPQFRAQQVPLQQAPYQPVAVQQAAPAQYPSQYPSQYYPYYPNNPGLNTIFEQMQCFSGDMEVETPYGMKSIKDLEVGDMVLSIDEFMITFSPVIMFLHKLEEERAEFLHIHTEQGDSLKLTENHLLYITNCGSGDPLHLTAAKEARPGQCLQITTENFDLISRRITSISKVIETGIYAPLTSTGDIVVNRYLVSCHSNLALKTLQQTFFSVYRSLSNVLRDLLPKYVQDDAHLPAGVHYLTTVADLFLPNSFL</sequence>
<evidence type="ECO:0000313" key="9">
    <source>
        <dbReference type="WBParaSite" id="HCON_00187960-00001"/>
    </source>
</evidence>
<dbReference type="GO" id="GO:0005576">
    <property type="term" value="C:extracellular region"/>
    <property type="evidence" value="ECO:0007669"/>
    <property type="project" value="UniProtKB-SubCell"/>
</dbReference>
<dbReference type="InterPro" id="IPR001767">
    <property type="entry name" value="Hedgehog_Hint"/>
</dbReference>
<evidence type="ECO:0000256" key="1">
    <source>
        <dbReference type="ARBA" id="ARBA00004239"/>
    </source>
</evidence>
<keyword evidence="8" id="KW-1185">Reference proteome</keyword>
<name>A0A7I5EEW2_HAECO</name>